<dbReference type="GO" id="GO:0006352">
    <property type="term" value="P:DNA-templated transcription initiation"/>
    <property type="evidence" value="ECO:0007669"/>
    <property type="project" value="InterPro"/>
</dbReference>
<dbReference type="AlphaFoldDB" id="A0A0G0NML1"/>
<evidence type="ECO:0000313" key="3">
    <source>
        <dbReference type="Proteomes" id="UP000033944"/>
    </source>
</evidence>
<dbReference type="Pfam" id="PF04545">
    <property type="entry name" value="Sigma70_r4"/>
    <property type="match status" value="1"/>
</dbReference>
<dbReference type="GO" id="GO:0003700">
    <property type="term" value="F:DNA-binding transcription factor activity"/>
    <property type="evidence" value="ECO:0007669"/>
    <property type="project" value="InterPro"/>
</dbReference>
<evidence type="ECO:0000313" key="2">
    <source>
        <dbReference type="EMBL" id="KKQ87114.1"/>
    </source>
</evidence>
<dbReference type="InterPro" id="IPR013324">
    <property type="entry name" value="RNA_pol_sigma_r3/r4-like"/>
</dbReference>
<sequence>MRSNQTTRYFKSLIKHNFDLSGKESEVLIKRLRRTTLEEIGKKFGITESRVRQIERTALSKIKSKTHQLALFKIRQK</sequence>
<dbReference type="SUPFAM" id="SSF88659">
    <property type="entry name" value="Sigma3 and sigma4 domains of RNA polymerase sigma factors"/>
    <property type="match status" value="1"/>
</dbReference>
<dbReference type="PROSITE" id="PS00716">
    <property type="entry name" value="SIGMA70_2"/>
    <property type="match status" value="1"/>
</dbReference>
<evidence type="ECO:0000259" key="1">
    <source>
        <dbReference type="PROSITE" id="PS00716"/>
    </source>
</evidence>
<dbReference type="InterPro" id="IPR036388">
    <property type="entry name" value="WH-like_DNA-bd_sf"/>
</dbReference>
<reference evidence="2 3" key="1">
    <citation type="journal article" date="2015" name="Nature">
        <title>rRNA introns, odd ribosomes, and small enigmatic genomes across a large radiation of phyla.</title>
        <authorList>
            <person name="Brown C.T."/>
            <person name="Hug L.A."/>
            <person name="Thomas B.C."/>
            <person name="Sharon I."/>
            <person name="Castelle C.J."/>
            <person name="Singh A."/>
            <person name="Wilkins M.J."/>
            <person name="Williams K.H."/>
            <person name="Banfield J.F."/>
        </authorList>
    </citation>
    <scope>NUCLEOTIDE SEQUENCE [LARGE SCALE GENOMIC DNA]</scope>
</reference>
<organism evidence="2 3">
    <name type="scientific">Candidatus Woesebacteria bacterium GW2011_GWB1_38_8b</name>
    <dbReference type="NCBI Taxonomy" id="1618571"/>
    <lineage>
        <taxon>Bacteria</taxon>
        <taxon>Candidatus Woeseibacteriota</taxon>
    </lineage>
</organism>
<gene>
    <name evidence="2" type="ORF">UT10_C0011G0045</name>
</gene>
<name>A0A0G0NML1_9BACT</name>
<protein>
    <recommendedName>
        <fullName evidence="1">RNA polymerase sigma-70 domain-containing protein</fullName>
    </recommendedName>
</protein>
<dbReference type="EMBL" id="LBVN01000011">
    <property type="protein sequence ID" value="KKQ87114.1"/>
    <property type="molecule type" value="Genomic_DNA"/>
</dbReference>
<dbReference type="Proteomes" id="UP000033944">
    <property type="component" value="Unassembled WGS sequence"/>
</dbReference>
<dbReference type="Gene3D" id="1.10.10.10">
    <property type="entry name" value="Winged helix-like DNA-binding domain superfamily/Winged helix DNA-binding domain"/>
    <property type="match status" value="1"/>
</dbReference>
<feature type="domain" description="RNA polymerase sigma-70" evidence="1">
    <location>
        <begin position="36"/>
        <end position="62"/>
    </location>
</feature>
<dbReference type="InterPro" id="IPR000943">
    <property type="entry name" value="RNA_pol_sigma70"/>
</dbReference>
<proteinExistence type="predicted"/>
<dbReference type="InterPro" id="IPR007630">
    <property type="entry name" value="RNA_pol_sigma70_r4"/>
</dbReference>
<comment type="caution">
    <text evidence="2">The sequence shown here is derived from an EMBL/GenBank/DDBJ whole genome shotgun (WGS) entry which is preliminary data.</text>
</comment>
<accession>A0A0G0NML1</accession>